<accession>A0A923MGX1</accession>
<dbReference type="AlphaFoldDB" id="A0A923MGX1"/>
<dbReference type="InterPro" id="IPR058531">
    <property type="entry name" value="Baseplate_J_M"/>
</dbReference>
<feature type="domain" description="Baseplate protein J-like barrel" evidence="1">
    <location>
        <begin position="105"/>
        <end position="184"/>
    </location>
</feature>
<dbReference type="Pfam" id="PF26078">
    <property type="entry name" value="Baseplate_J_M"/>
    <property type="match status" value="1"/>
</dbReference>
<keyword evidence="4" id="KW-1185">Reference proteome</keyword>
<name>A0A923MGX1_9FIRM</name>
<proteinExistence type="predicted"/>
<evidence type="ECO:0000259" key="2">
    <source>
        <dbReference type="Pfam" id="PF26078"/>
    </source>
</evidence>
<sequence length="379" mass="40675">MSERNTGYQFVSTDTEAVESLLISIYEKITGVSVKPASPEKLFIQFVAAVVIQERGLNNYTGNQNIPSRAEGENLDALAELFYVTQRPAAQAAVCTERFHISEAQTTAILIPAGTRVTDASGTLTWETVADAYVSIGETYADVQIRCQTVGAVGNGYAVGQINTFVDLFDYCERCENLTASDDGADQATDDEFYELMRASQDAYSCAGAKGGYIYFAKQVSTKIADVVANSPSDGAVDLYVLMDDGTIATTEIKNAVLAACNDDTVRPLTDKVSVKDPQKVSYNITFTYYVPKDGALSSTEIKAAVDKAVAEFVAWQCGKLGRDINPSVLIGKLMQTGIKRVALTSPVFTTLRDGSDDTTPQVASVGTITATNGGYEDE</sequence>
<dbReference type="InterPro" id="IPR006949">
    <property type="entry name" value="Barrel_Baseplate_J-like"/>
</dbReference>
<evidence type="ECO:0000313" key="4">
    <source>
        <dbReference type="Proteomes" id="UP000620327"/>
    </source>
</evidence>
<dbReference type="EMBL" id="JACOQI010000001">
    <property type="protein sequence ID" value="MBC5768737.1"/>
    <property type="molecule type" value="Genomic_DNA"/>
</dbReference>
<dbReference type="PANTHER" id="PTHR37829:SF3">
    <property type="entry name" value="PROTEIN JAYE-RELATED"/>
    <property type="match status" value="1"/>
</dbReference>
<evidence type="ECO:0000259" key="1">
    <source>
        <dbReference type="Pfam" id="PF04865"/>
    </source>
</evidence>
<protein>
    <submittedName>
        <fullName evidence="3">Baseplate J/gp47 family protein</fullName>
    </submittedName>
</protein>
<gene>
    <name evidence="3" type="ORF">H8Z83_00015</name>
</gene>
<dbReference type="RefSeq" id="WP_187013162.1">
    <property type="nucleotide sequence ID" value="NZ_JACOQI010000001.1"/>
</dbReference>
<organism evidence="3 4">
    <name type="scientific">Dysosmobacter segnis</name>
    <dbReference type="NCBI Taxonomy" id="2763042"/>
    <lineage>
        <taxon>Bacteria</taxon>
        <taxon>Bacillati</taxon>
        <taxon>Bacillota</taxon>
        <taxon>Clostridia</taxon>
        <taxon>Eubacteriales</taxon>
        <taxon>Oscillospiraceae</taxon>
        <taxon>Dysosmobacter</taxon>
    </lineage>
</organism>
<dbReference type="PANTHER" id="PTHR37829">
    <property type="entry name" value="PHAGE-LIKE ELEMENT PBSX PROTEIN XKDT"/>
    <property type="match status" value="1"/>
</dbReference>
<feature type="domain" description="Baseplate J-like central" evidence="2">
    <location>
        <begin position="207"/>
        <end position="276"/>
    </location>
</feature>
<reference evidence="3" key="1">
    <citation type="submission" date="2020-08" db="EMBL/GenBank/DDBJ databases">
        <title>Genome public.</title>
        <authorList>
            <person name="Liu C."/>
            <person name="Sun Q."/>
        </authorList>
    </citation>
    <scope>NUCLEOTIDE SEQUENCE</scope>
    <source>
        <strain evidence="3">BX15</strain>
    </source>
</reference>
<comment type="caution">
    <text evidence="3">The sequence shown here is derived from an EMBL/GenBank/DDBJ whole genome shotgun (WGS) entry which is preliminary data.</text>
</comment>
<evidence type="ECO:0000313" key="3">
    <source>
        <dbReference type="EMBL" id="MBC5768737.1"/>
    </source>
</evidence>
<dbReference type="Pfam" id="PF04865">
    <property type="entry name" value="Baseplate_J"/>
    <property type="match status" value="1"/>
</dbReference>
<dbReference type="Proteomes" id="UP000620327">
    <property type="component" value="Unassembled WGS sequence"/>
</dbReference>
<dbReference type="InterPro" id="IPR052399">
    <property type="entry name" value="Phage_Baseplate_Assmbl_Protein"/>
</dbReference>